<evidence type="ECO:0000256" key="2">
    <source>
        <dbReference type="SAM" id="MobiDB-lite"/>
    </source>
</evidence>
<feature type="compositionally biased region" description="Polar residues" evidence="2">
    <location>
        <begin position="22"/>
        <end position="31"/>
    </location>
</feature>
<dbReference type="Gene3D" id="1.20.5.420">
    <property type="entry name" value="Immunoglobulin FC, subunit C"/>
    <property type="match status" value="1"/>
</dbReference>
<feature type="coiled-coil region" evidence="1">
    <location>
        <begin position="94"/>
        <end position="128"/>
    </location>
</feature>
<name>A0AAD1RQJ4_PELCU</name>
<dbReference type="AlphaFoldDB" id="A0AAD1RQJ4"/>
<evidence type="ECO:0000256" key="1">
    <source>
        <dbReference type="SAM" id="Coils"/>
    </source>
</evidence>
<reference evidence="4" key="1">
    <citation type="submission" date="2022-03" db="EMBL/GenBank/DDBJ databases">
        <authorList>
            <person name="Alioto T."/>
            <person name="Alioto T."/>
            <person name="Gomez Garrido J."/>
        </authorList>
    </citation>
    <scope>NUCLEOTIDE SEQUENCE</scope>
</reference>
<feature type="compositionally biased region" description="Polar residues" evidence="2">
    <location>
        <begin position="200"/>
        <end position="210"/>
    </location>
</feature>
<evidence type="ECO:0000313" key="5">
    <source>
        <dbReference type="Proteomes" id="UP001295444"/>
    </source>
</evidence>
<dbReference type="Pfam" id="PF24863">
    <property type="entry name" value="zf-CCCH_Mcm10"/>
    <property type="match status" value="1"/>
</dbReference>
<dbReference type="EMBL" id="OW240914">
    <property type="protein sequence ID" value="CAH2275623.1"/>
    <property type="molecule type" value="Genomic_DNA"/>
</dbReference>
<dbReference type="InterPro" id="IPR040184">
    <property type="entry name" value="Mcm10"/>
</dbReference>
<evidence type="ECO:0000259" key="3">
    <source>
        <dbReference type="SMART" id="SM01280"/>
    </source>
</evidence>
<gene>
    <name evidence="4" type="ORF">PECUL_23A055028</name>
</gene>
<feature type="region of interest" description="Disordered" evidence="2">
    <location>
        <begin position="511"/>
        <end position="554"/>
    </location>
</feature>
<dbReference type="PANTHER" id="PTHR13454">
    <property type="entry name" value="PROTEIN MCM10 HOMOLOG"/>
    <property type="match status" value="1"/>
</dbReference>
<sequence>MEDDADLELLTSLLEENEAAEGSSTEYPNASSDEYDDLFDGDEDGSYHEGDNPSEEQEVNGVQEDFATLFGDIDDIDEKHSEENLHENEKQLSFSTQEKSKQELEDELKKMQEQMQKLQEKLKHTALAQSPGSVAPRKSPVNNIKSEKSLTNMYCRCGFLLVLVYHSLSTPTPGLVDISRSHRNLRTKRRRMHFKKVDTSLVQNPLQPSGQHAERSPSPKFPARTPSGASCGGLKDQFGSFDLKKKSGVSYSLKLQVAGTKLISLYIRSSPVVSLDKVLEPWVPYGCVSNGFYLLYSFSWCSSVFFMFWHVLRWEEKYGMSTIMFLEDLCCGHVSSSNSPSVRADYVRSGRVGMGCGWGLWNGSKISTKRRGDRGHPCLVPFDIVRFKIFVVFFASLPVRSASAAAPKKTVQTTLSNMVVKGAEAIALQARQKIASAKQAAVPCSDAFNDLMSAPTPGALNLKRHLSGTPSKGNTKQGSSFQSISASALLKQQKQQLLEARKKKAEEIQKRFLDSTSSSELSSTVASTGPNSFQSPKPAAEFPNTRKVATPRLGRGFSPGEDVLFFDTSPPSVPRLSAPAEAKKLAAIRKLQTKGQTLKKDDPNSLKRPRASSTDIGQVLHRVENNVVSPEAPDEQEPAMKRRREQLAYLQSEEFQKILKAKSKHTGVIKEAEAEIQEKYFEPLVKKEQLEEKMRSTREVKCRVVTCKTVSAATI</sequence>
<keyword evidence="1" id="KW-0175">Coiled coil</keyword>
<dbReference type="GO" id="GO:0003697">
    <property type="term" value="F:single-stranded DNA binding"/>
    <property type="evidence" value="ECO:0007669"/>
    <property type="project" value="InterPro"/>
</dbReference>
<protein>
    <submittedName>
        <fullName evidence="4">MCM10 homolog</fullName>
    </submittedName>
</protein>
<evidence type="ECO:0000313" key="4">
    <source>
        <dbReference type="EMBL" id="CAH2275623.1"/>
    </source>
</evidence>
<feature type="region of interest" description="Disordered" evidence="2">
    <location>
        <begin position="15"/>
        <end position="60"/>
    </location>
</feature>
<dbReference type="SMART" id="SM01280">
    <property type="entry name" value="Mcm10"/>
    <property type="match status" value="1"/>
</dbReference>
<dbReference type="GO" id="GO:0006270">
    <property type="term" value="P:DNA replication initiation"/>
    <property type="evidence" value="ECO:0007669"/>
    <property type="project" value="InterPro"/>
</dbReference>
<feature type="region of interest" description="Disordered" evidence="2">
    <location>
        <begin position="592"/>
        <end position="612"/>
    </location>
</feature>
<dbReference type="Proteomes" id="UP001295444">
    <property type="component" value="Chromosome 03"/>
</dbReference>
<dbReference type="GO" id="GO:0043596">
    <property type="term" value="C:nuclear replication fork"/>
    <property type="evidence" value="ECO:0007669"/>
    <property type="project" value="TreeGrafter"/>
</dbReference>
<dbReference type="InterPro" id="IPR015411">
    <property type="entry name" value="Rep_factor_Mcm10_C"/>
</dbReference>
<feature type="compositionally biased region" description="Acidic residues" evidence="2">
    <location>
        <begin position="33"/>
        <end position="44"/>
    </location>
</feature>
<feature type="compositionally biased region" description="Low complexity" evidence="2">
    <location>
        <begin position="515"/>
        <end position="528"/>
    </location>
</feature>
<feature type="region of interest" description="Disordered" evidence="2">
    <location>
        <begin position="197"/>
        <end position="228"/>
    </location>
</feature>
<organism evidence="4 5">
    <name type="scientific">Pelobates cultripes</name>
    <name type="common">Western spadefoot toad</name>
    <dbReference type="NCBI Taxonomy" id="61616"/>
    <lineage>
        <taxon>Eukaryota</taxon>
        <taxon>Metazoa</taxon>
        <taxon>Chordata</taxon>
        <taxon>Craniata</taxon>
        <taxon>Vertebrata</taxon>
        <taxon>Euteleostomi</taxon>
        <taxon>Amphibia</taxon>
        <taxon>Batrachia</taxon>
        <taxon>Anura</taxon>
        <taxon>Pelobatoidea</taxon>
        <taxon>Pelobatidae</taxon>
        <taxon>Pelobates</taxon>
    </lineage>
</organism>
<feature type="domain" description="Replication factor Mcm10 C-terminal" evidence="3">
    <location>
        <begin position="452"/>
        <end position="715"/>
    </location>
</feature>
<proteinExistence type="predicted"/>
<dbReference type="PANTHER" id="PTHR13454:SF11">
    <property type="entry name" value="PROTEIN MCM10 HOMOLOG"/>
    <property type="match status" value="1"/>
</dbReference>
<dbReference type="GO" id="GO:0003688">
    <property type="term" value="F:DNA replication origin binding"/>
    <property type="evidence" value="ECO:0007669"/>
    <property type="project" value="TreeGrafter"/>
</dbReference>
<accession>A0AAD1RQJ4</accession>
<keyword evidence="5" id="KW-1185">Reference proteome</keyword>